<keyword evidence="2" id="KW-0472">Membrane</keyword>
<keyword evidence="2" id="KW-1133">Transmembrane helix</keyword>
<organism evidence="3 4">
    <name type="scientific">Scheffersomyces stipitis (strain ATCC 58785 / CBS 6054 / NBRC 10063 / NRRL Y-11545)</name>
    <name type="common">Yeast</name>
    <name type="synonym">Pichia stipitis</name>
    <dbReference type="NCBI Taxonomy" id="322104"/>
    <lineage>
        <taxon>Eukaryota</taxon>
        <taxon>Fungi</taxon>
        <taxon>Dikarya</taxon>
        <taxon>Ascomycota</taxon>
        <taxon>Saccharomycotina</taxon>
        <taxon>Pichiomycetes</taxon>
        <taxon>Debaryomycetaceae</taxon>
        <taxon>Scheffersomyces</taxon>
    </lineage>
</organism>
<evidence type="ECO:0000313" key="3">
    <source>
        <dbReference type="EMBL" id="ABN64336.1"/>
    </source>
</evidence>
<evidence type="ECO:0000313" key="4">
    <source>
        <dbReference type="Proteomes" id="UP000002258"/>
    </source>
</evidence>
<gene>
    <name evidence="3" type="ORF">PICST_29596</name>
</gene>
<dbReference type="KEGG" id="pic:PICST_29596"/>
<accession>A3LNH8</accession>
<dbReference type="EMBL" id="CP000496">
    <property type="protein sequence ID" value="ABN64336.1"/>
    <property type="molecule type" value="Genomic_DNA"/>
</dbReference>
<keyword evidence="2" id="KW-0812">Transmembrane</keyword>
<dbReference type="InParanoid" id="A3LNH8"/>
<proteinExistence type="predicted"/>
<protein>
    <submittedName>
        <fullName evidence="3">Uncharacterized protein</fullName>
    </submittedName>
</protein>
<feature type="region of interest" description="Disordered" evidence="1">
    <location>
        <begin position="46"/>
        <end position="69"/>
    </location>
</feature>
<feature type="compositionally biased region" description="Acidic residues" evidence="1">
    <location>
        <begin position="50"/>
        <end position="66"/>
    </location>
</feature>
<dbReference type="GeneID" id="4836764"/>
<dbReference type="HOGENOM" id="CLU_1448223_0_0_1"/>
<keyword evidence="4" id="KW-1185">Reference proteome</keyword>
<dbReference type="Proteomes" id="UP000002258">
    <property type="component" value="Chromosome 2"/>
</dbReference>
<reference evidence="3 4" key="1">
    <citation type="journal article" date="2007" name="Nat. Biotechnol.">
        <title>Genome sequence of the lignocellulose-bioconverting and xylose-fermenting yeast Pichia stipitis.</title>
        <authorList>
            <person name="Jeffries T.W."/>
            <person name="Grigoriev I.V."/>
            <person name="Grimwood J."/>
            <person name="Laplaza J.M."/>
            <person name="Aerts A."/>
            <person name="Salamov A."/>
            <person name="Schmutz J."/>
            <person name="Lindquist E."/>
            <person name="Dehal P."/>
            <person name="Shapiro H."/>
            <person name="Jin Y.S."/>
            <person name="Passoth V."/>
            <person name="Richardson P.M."/>
        </authorList>
    </citation>
    <scope>NUCLEOTIDE SEQUENCE [LARGE SCALE GENOMIC DNA]</scope>
    <source>
        <strain evidence="4">ATCC 58785 / CBS 6054 / NBRC 10063 / NRRL Y-11545</strain>
    </source>
</reference>
<dbReference type="AlphaFoldDB" id="A3LNH8"/>
<name>A3LNH8_PICST</name>
<dbReference type="RefSeq" id="XP_001382365.1">
    <property type="nucleotide sequence ID" value="XM_001382328.1"/>
</dbReference>
<sequence>MSKSVKVKETSEVPDNWSEQLEEVAHEASRCNKILSSYPVEVVHSNEYAISDEPEPEESEEPEMPEDSGSGEFVFSEALRHLLQWNSTTSETTSLLPLYPISGSQIQRSYIESLLEIVWRYLATRAMRRFFRRYKTTVIIVSIVIATAVVVLLFYTSQWKNVVRFLQLVVCYFLEQYGQSPQFCQTS</sequence>
<feature type="transmembrane region" description="Helical" evidence="2">
    <location>
        <begin position="137"/>
        <end position="156"/>
    </location>
</feature>
<evidence type="ECO:0000256" key="2">
    <source>
        <dbReference type="SAM" id="Phobius"/>
    </source>
</evidence>
<evidence type="ECO:0000256" key="1">
    <source>
        <dbReference type="SAM" id="MobiDB-lite"/>
    </source>
</evidence>